<accession>A0A382XBY4</accession>
<gene>
    <name evidence="1" type="ORF">METZ01_LOCUS421347</name>
</gene>
<dbReference type="AlphaFoldDB" id="A0A382XBY4"/>
<organism evidence="1">
    <name type="scientific">marine metagenome</name>
    <dbReference type="NCBI Taxonomy" id="408172"/>
    <lineage>
        <taxon>unclassified sequences</taxon>
        <taxon>metagenomes</taxon>
        <taxon>ecological metagenomes</taxon>
    </lineage>
</organism>
<dbReference type="Gene3D" id="3.40.50.1000">
    <property type="entry name" value="HAD superfamily/HAD-like"/>
    <property type="match status" value="1"/>
</dbReference>
<dbReference type="InterPro" id="IPR023214">
    <property type="entry name" value="HAD_sf"/>
</dbReference>
<feature type="non-terminal residue" evidence="1">
    <location>
        <position position="63"/>
    </location>
</feature>
<dbReference type="EMBL" id="UINC01166502">
    <property type="protein sequence ID" value="SVD68493.1"/>
    <property type="molecule type" value="Genomic_DNA"/>
</dbReference>
<sequence>MKSHGVPYNKLLFGKPLGAYYVDDKSLTPESFVSLEIEQLTGGLSGADIYRAGDVVHKTADNT</sequence>
<reference evidence="1" key="1">
    <citation type="submission" date="2018-05" db="EMBL/GenBank/DDBJ databases">
        <authorList>
            <person name="Lanie J.A."/>
            <person name="Ng W.-L."/>
            <person name="Kazmierczak K.M."/>
            <person name="Andrzejewski T.M."/>
            <person name="Davidsen T.M."/>
            <person name="Wayne K.J."/>
            <person name="Tettelin H."/>
            <person name="Glass J.I."/>
            <person name="Rusch D."/>
            <person name="Podicherti R."/>
            <person name="Tsui H.-C.T."/>
            <person name="Winkler M.E."/>
        </authorList>
    </citation>
    <scope>NUCLEOTIDE SEQUENCE</scope>
</reference>
<protein>
    <submittedName>
        <fullName evidence="1">Uncharacterized protein</fullName>
    </submittedName>
</protein>
<name>A0A382XBY4_9ZZZZ</name>
<evidence type="ECO:0000313" key="1">
    <source>
        <dbReference type="EMBL" id="SVD68493.1"/>
    </source>
</evidence>
<proteinExistence type="predicted"/>